<dbReference type="EMBL" id="KU958700">
    <property type="protein sequence ID" value="AMS01572.1"/>
    <property type="molecule type" value="Genomic_DNA"/>
</dbReference>
<accession>A0A142K639</accession>
<reference evidence="1 2" key="1">
    <citation type="submission" date="2016-03" db="EMBL/GenBank/DDBJ databases">
        <authorList>
            <person name="Ploux O."/>
        </authorList>
    </citation>
    <scope>NUCLEOTIDE SEQUENCE [LARGE SCALE GENOMIC DNA]</scope>
</reference>
<evidence type="ECO:0000313" key="2">
    <source>
        <dbReference type="Proteomes" id="UP000223789"/>
    </source>
</evidence>
<evidence type="ECO:0000313" key="1">
    <source>
        <dbReference type="EMBL" id="AMS01572.1"/>
    </source>
</evidence>
<dbReference type="Proteomes" id="UP000223789">
    <property type="component" value="Segment"/>
</dbReference>
<sequence>MAALSTTTVTTVGGLADLDAAAVAAAGGGDTAPVGPGLFLFVSNGSGSPRTVTLATPGNVDGHAIADATLVVAAGKRGLIPLTNLFRGATGRAAITYDGVTSTTVAVLKLGA</sequence>
<name>A0A142K639_9CAUD</name>
<proteinExistence type="predicted"/>
<keyword evidence="2" id="KW-1185">Reference proteome</keyword>
<protein>
    <submittedName>
        <fullName evidence="1">Uncharacterized protein</fullName>
    </submittedName>
</protein>
<organism evidence="1 2">
    <name type="scientific">Streptomyces phage Chymera</name>
    <dbReference type="NCBI Taxonomy" id="1821728"/>
    <lineage>
        <taxon>Viruses</taxon>
        <taxon>Duplodnaviria</taxon>
        <taxon>Heunggongvirae</taxon>
        <taxon>Uroviricota</taxon>
        <taxon>Caudoviricetes</taxon>
        <taxon>Chymeravirus</taxon>
        <taxon>Chymeravirus chymera</taxon>
    </lineage>
</organism>
<gene>
    <name evidence="1" type="ORF">SEA_CHYMERA_13</name>
</gene>